<dbReference type="STRING" id="1126833.VN24_07490"/>
<protein>
    <submittedName>
        <fullName evidence="4">Fumarylacetoacetate hydrolase</fullName>
    </submittedName>
</protein>
<dbReference type="KEGG" id="pbj:VN24_07490"/>
<dbReference type="OrthoDB" id="9805307at2"/>
<dbReference type="PANTHER" id="PTHR11820:SF7">
    <property type="entry name" value="ACYLPYRUVASE FAHD1, MITOCHONDRIAL"/>
    <property type="match status" value="1"/>
</dbReference>
<keyword evidence="4" id="KW-0378">Hydrolase</keyword>
<dbReference type="AlphaFoldDB" id="A0A0D5NGC3"/>
<organism evidence="4 5">
    <name type="scientific">Paenibacillus beijingensis</name>
    <dbReference type="NCBI Taxonomy" id="1126833"/>
    <lineage>
        <taxon>Bacteria</taxon>
        <taxon>Bacillati</taxon>
        <taxon>Bacillota</taxon>
        <taxon>Bacilli</taxon>
        <taxon>Bacillales</taxon>
        <taxon>Paenibacillaceae</taxon>
        <taxon>Paenibacillus</taxon>
    </lineage>
</organism>
<dbReference type="GO" id="GO:0046872">
    <property type="term" value="F:metal ion binding"/>
    <property type="evidence" value="ECO:0007669"/>
    <property type="project" value="UniProtKB-KW"/>
</dbReference>
<evidence type="ECO:0000313" key="4">
    <source>
        <dbReference type="EMBL" id="AJY74444.1"/>
    </source>
</evidence>
<dbReference type="InterPro" id="IPR011234">
    <property type="entry name" value="Fumarylacetoacetase-like_C"/>
</dbReference>
<dbReference type="PANTHER" id="PTHR11820">
    <property type="entry name" value="ACYLPYRUVASE"/>
    <property type="match status" value="1"/>
</dbReference>
<proteinExistence type="inferred from homology"/>
<keyword evidence="5" id="KW-1185">Reference proteome</keyword>
<reference evidence="4 5" key="1">
    <citation type="journal article" date="2015" name="J. Biotechnol.">
        <title>Complete genome sequence of Paenibacillus beijingensis 7188(T) (=DSM 24997(T)), a novel rhizobacterium from jujube garden soil.</title>
        <authorList>
            <person name="Kwak Y."/>
            <person name="Shin J.H."/>
        </authorList>
    </citation>
    <scope>NUCLEOTIDE SEQUENCE [LARGE SCALE GENOMIC DNA]</scope>
    <source>
        <strain evidence="4 5">DSM 24997</strain>
    </source>
</reference>
<dbReference type="GO" id="GO:0018773">
    <property type="term" value="F:acetylpyruvate hydrolase activity"/>
    <property type="evidence" value="ECO:0007669"/>
    <property type="project" value="TreeGrafter"/>
</dbReference>
<gene>
    <name evidence="4" type="ORF">VN24_07490</name>
</gene>
<dbReference type="Gene3D" id="3.90.850.10">
    <property type="entry name" value="Fumarylacetoacetase-like, C-terminal domain"/>
    <property type="match status" value="1"/>
</dbReference>
<reference evidence="5" key="2">
    <citation type="submission" date="2015-03" db="EMBL/GenBank/DDBJ databases">
        <title>Genome sequence of Paenibacillus beijingensis strain DSM 24997T.</title>
        <authorList>
            <person name="Kwak Y."/>
            <person name="Shin J.-H."/>
        </authorList>
    </citation>
    <scope>NUCLEOTIDE SEQUENCE [LARGE SCALE GENOMIC DNA]</scope>
    <source>
        <strain evidence="5">DSM 24997</strain>
    </source>
</reference>
<dbReference type="SUPFAM" id="SSF56529">
    <property type="entry name" value="FAH"/>
    <property type="match status" value="1"/>
</dbReference>
<dbReference type="Pfam" id="PF01557">
    <property type="entry name" value="FAA_hydrolase"/>
    <property type="match status" value="1"/>
</dbReference>
<accession>A0A0D5NGC3</accession>
<evidence type="ECO:0000256" key="1">
    <source>
        <dbReference type="ARBA" id="ARBA00010211"/>
    </source>
</evidence>
<sequence length="218" mass="23627">MTRANPYEAAASGIRNIYCIGRNYRLHALELGNEVPKAPIVFLKPVQTAVPMDGGVIELPGSRGEVHFETEIVLRIGRDYEPGAQADDLIDAMTLGLDLTLRDVQSRLKEKGQPWLDAKGFLRSAPLGPWLPYPGREGLQAHDFELRRNGERAQLGNAGDMLFPVDALIEHIGRTYGLGAGDLIFTGTPAGVAALADGDELTVLWAGQEAGSCRIRLV</sequence>
<comment type="similarity">
    <text evidence="1">Belongs to the FAH family.</text>
</comment>
<dbReference type="HOGENOM" id="CLU_028458_5_2_9"/>
<keyword evidence="2" id="KW-0479">Metal-binding</keyword>
<evidence type="ECO:0000256" key="2">
    <source>
        <dbReference type="ARBA" id="ARBA00022723"/>
    </source>
</evidence>
<evidence type="ECO:0000259" key="3">
    <source>
        <dbReference type="Pfam" id="PF01557"/>
    </source>
</evidence>
<name>A0A0D5NGC3_9BACL</name>
<dbReference type="InterPro" id="IPR036663">
    <property type="entry name" value="Fumarylacetoacetase_C_sf"/>
</dbReference>
<feature type="domain" description="Fumarylacetoacetase-like C-terminal" evidence="3">
    <location>
        <begin position="17"/>
        <end position="206"/>
    </location>
</feature>
<evidence type="ECO:0000313" key="5">
    <source>
        <dbReference type="Proteomes" id="UP000032633"/>
    </source>
</evidence>
<dbReference type="Proteomes" id="UP000032633">
    <property type="component" value="Chromosome"/>
</dbReference>
<dbReference type="PATRIC" id="fig|1126833.4.peg.1644"/>
<dbReference type="RefSeq" id="WP_045669879.1">
    <property type="nucleotide sequence ID" value="NZ_CP011058.1"/>
</dbReference>
<dbReference type="EMBL" id="CP011058">
    <property type="protein sequence ID" value="AJY74444.1"/>
    <property type="molecule type" value="Genomic_DNA"/>
</dbReference>